<comment type="caution">
    <text evidence="1">The sequence shown here is derived from an EMBL/GenBank/DDBJ whole genome shotgun (WGS) entry which is preliminary data.</text>
</comment>
<accession>A0ACB9SAF9</accession>
<reference evidence="2" key="1">
    <citation type="journal article" date="2023" name="Front. Plant Sci.">
        <title>Chromosomal-level genome assembly of Melastoma candidum provides insights into trichome evolution.</title>
        <authorList>
            <person name="Zhong Y."/>
            <person name="Wu W."/>
            <person name="Sun C."/>
            <person name="Zou P."/>
            <person name="Liu Y."/>
            <person name="Dai S."/>
            <person name="Zhou R."/>
        </authorList>
    </citation>
    <scope>NUCLEOTIDE SEQUENCE [LARGE SCALE GENOMIC DNA]</scope>
</reference>
<gene>
    <name evidence="1" type="ORF">MLD38_000417</name>
</gene>
<protein>
    <submittedName>
        <fullName evidence="1">Uncharacterized protein</fullName>
    </submittedName>
</protein>
<proteinExistence type="predicted"/>
<keyword evidence="2" id="KW-1185">Reference proteome</keyword>
<name>A0ACB9SAF9_9MYRT</name>
<evidence type="ECO:0000313" key="1">
    <source>
        <dbReference type="EMBL" id="KAI4388044.1"/>
    </source>
</evidence>
<evidence type="ECO:0000313" key="2">
    <source>
        <dbReference type="Proteomes" id="UP001057402"/>
    </source>
</evidence>
<dbReference type="Proteomes" id="UP001057402">
    <property type="component" value="Chromosome 1"/>
</dbReference>
<organism evidence="1 2">
    <name type="scientific">Melastoma candidum</name>
    <dbReference type="NCBI Taxonomy" id="119954"/>
    <lineage>
        <taxon>Eukaryota</taxon>
        <taxon>Viridiplantae</taxon>
        <taxon>Streptophyta</taxon>
        <taxon>Embryophyta</taxon>
        <taxon>Tracheophyta</taxon>
        <taxon>Spermatophyta</taxon>
        <taxon>Magnoliopsida</taxon>
        <taxon>eudicotyledons</taxon>
        <taxon>Gunneridae</taxon>
        <taxon>Pentapetalae</taxon>
        <taxon>rosids</taxon>
        <taxon>malvids</taxon>
        <taxon>Myrtales</taxon>
        <taxon>Melastomataceae</taxon>
        <taxon>Melastomatoideae</taxon>
        <taxon>Melastomateae</taxon>
        <taxon>Melastoma</taxon>
    </lineage>
</organism>
<dbReference type="EMBL" id="CM042880">
    <property type="protein sequence ID" value="KAI4388044.1"/>
    <property type="molecule type" value="Genomic_DNA"/>
</dbReference>
<sequence>MKYILLVDGRSSPTGVSAAGTSPFPVLPSSRSSRECPAVSPASVSHLVFWLVLDSGGFPLSGPFFGGEFKAMITYSVLSLVVKIRLCL</sequence>